<dbReference type="SUPFAM" id="SSF51735">
    <property type="entry name" value="NAD(P)-binding Rossmann-fold domains"/>
    <property type="match status" value="1"/>
</dbReference>
<dbReference type="AlphaFoldDB" id="A0A6N7XS50"/>
<dbReference type="Gene3D" id="3.40.50.720">
    <property type="entry name" value="NAD(P)-binding Rossmann-like Domain"/>
    <property type="match status" value="1"/>
</dbReference>
<keyword evidence="5" id="KW-1185">Reference proteome</keyword>
<dbReference type="CDD" id="cd05233">
    <property type="entry name" value="SDR_c"/>
    <property type="match status" value="1"/>
</dbReference>
<proteinExistence type="inferred from homology"/>
<dbReference type="EMBL" id="VUNC01000005">
    <property type="protein sequence ID" value="MST72856.1"/>
    <property type="molecule type" value="Genomic_DNA"/>
</dbReference>
<dbReference type="PRINTS" id="PR00081">
    <property type="entry name" value="GDHRDH"/>
</dbReference>
<comment type="similarity">
    <text evidence="1">Belongs to the short-chain dehydrogenases/reductases (SDR) family.</text>
</comment>
<evidence type="ECO:0000256" key="3">
    <source>
        <dbReference type="ARBA" id="ARBA00023002"/>
    </source>
</evidence>
<comment type="caution">
    <text evidence="4">The sequence shown here is derived from an EMBL/GenBank/DDBJ whole genome shotgun (WGS) entry which is preliminary data.</text>
</comment>
<sequence>MRVAIITGASSGLGREYALWSDTQGYDQIWLVARREGRLRELATSLSTESRWLSLDLAERGSVTRLEDELRRESDRPDFQVALLVNAAGFGKFANVEDMSLEQTDALVDLNCRAVADVTRVCLPYLGRGSRVLQLASCAAFQPLPGLDLYAASKAFVLSYTRGLRLELRGRGIRITAVCPIWVKTEFNQVARSSAGEGQTTVRHTFPNLSPHHVVRWSWRINSINYPVATCAVSSFVMRIAGKVLPAPVVMGVWQLLRRL</sequence>
<organism evidence="4 5">
    <name type="scientific">Olsenella porci</name>
    <dbReference type="NCBI Taxonomy" id="2652279"/>
    <lineage>
        <taxon>Bacteria</taxon>
        <taxon>Bacillati</taxon>
        <taxon>Actinomycetota</taxon>
        <taxon>Coriobacteriia</taxon>
        <taxon>Coriobacteriales</taxon>
        <taxon>Atopobiaceae</taxon>
        <taxon>Olsenella</taxon>
    </lineage>
</organism>
<accession>A0A6N7XS50</accession>
<evidence type="ECO:0000313" key="5">
    <source>
        <dbReference type="Proteomes" id="UP000469325"/>
    </source>
</evidence>
<reference evidence="4 5" key="1">
    <citation type="submission" date="2019-08" db="EMBL/GenBank/DDBJ databases">
        <title>In-depth cultivation of the pig gut microbiome towards novel bacterial diversity and tailored functional studies.</title>
        <authorList>
            <person name="Wylensek D."/>
            <person name="Hitch T.C.A."/>
            <person name="Clavel T."/>
        </authorList>
    </citation>
    <scope>NUCLEOTIDE SEQUENCE [LARGE SCALE GENOMIC DNA]</scope>
    <source>
        <strain evidence="4 5">CA-Schmier-601-WT-1</strain>
    </source>
</reference>
<name>A0A6N7XS50_9ACTN</name>
<dbReference type="Pfam" id="PF00106">
    <property type="entry name" value="adh_short"/>
    <property type="match status" value="1"/>
</dbReference>
<dbReference type="GO" id="GO:0016491">
    <property type="term" value="F:oxidoreductase activity"/>
    <property type="evidence" value="ECO:0007669"/>
    <property type="project" value="UniProtKB-KW"/>
</dbReference>
<keyword evidence="3" id="KW-0560">Oxidoreductase</keyword>
<dbReference type="GO" id="GO:0005829">
    <property type="term" value="C:cytosol"/>
    <property type="evidence" value="ECO:0007669"/>
    <property type="project" value="TreeGrafter"/>
</dbReference>
<evidence type="ECO:0000256" key="2">
    <source>
        <dbReference type="ARBA" id="ARBA00022857"/>
    </source>
</evidence>
<dbReference type="PANTHER" id="PTHR43391">
    <property type="entry name" value="RETINOL DEHYDROGENASE-RELATED"/>
    <property type="match status" value="1"/>
</dbReference>
<keyword evidence="2" id="KW-0521">NADP</keyword>
<dbReference type="PROSITE" id="PS00061">
    <property type="entry name" value="ADH_SHORT"/>
    <property type="match status" value="1"/>
</dbReference>
<dbReference type="InterPro" id="IPR002347">
    <property type="entry name" value="SDR_fam"/>
</dbReference>
<dbReference type="Proteomes" id="UP000469325">
    <property type="component" value="Unassembled WGS sequence"/>
</dbReference>
<evidence type="ECO:0000313" key="4">
    <source>
        <dbReference type="EMBL" id="MST72856.1"/>
    </source>
</evidence>
<gene>
    <name evidence="4" type="ORF">FYJ68_07025</name>
</gene>
<dbReference type="InterPro" id="IPR036291">
    <property type="entry name" value="NAD(P)-bd_dom_sf"/>
</dbReference>
<evidence type="ECO:0000256" key="1">
    <source>
        <dbReference type="ARBA" id="ARBA00006484"/>
    </source>
</evidence>
<protein>
    <submittedName>
        <fullName evidence="4">SDR family NAD(P)-dependent oxidoreductase</fullName>
    </submittedName>
</protein>
<dbReference type="InterPro" id="IPR020904">
    <property type="entry name" value="Sc_DH/Rdtase_CS"/>
</dbReference>
<dbReference type="PANTHER" id="PTHR43391:SF14">
    <property type="entry name" value="DEHYDROGENASE_REDUCTASE SDR FAMILY PROTEIN 7-LIKE"/>
    <property type="match status" value="1"/>
</dbReference>